<organism evidence="4 5">
    <name type="scientific">Lacrimispora sphenoides JCM 1415</name>
    <dbReference type="NCBI Taxonomy" id="1297793"/>
    <lineage>
        <taxon>Bacteria</taxon>
        <taxon>Bacillati</taxon>
        <taxon>Bacillota</taxon>
        <taxon>Clostridia</taxon>
        <taxon>Lachnospirales</taxon>
        <taxon>Lachnospiraceae</taxon>
        <taxon>Lacrimispora</taxon>
    </lineage>
</organism>
<evidence type="ECO:0000313" key="5">
    <source>
        <dbReference type="Proteomes" id="UP000198970"/>
    </source>
</evidence>
<dbReference type="Proteomes" id="UP000198970">
    <property type="component" value="Chromosome I"/>
</dbReference>
<dbReference type="Gene3D" id="3.40.630.30">
    <property type="match status" value="1"/>
</dbReference>
<dbReference type="CDD" id="cd04301">
    <property type="entry name" value="NAT_SF"/>
    <property type="match status" value="1"/>
</dbReference>
<feature type="domain" description="N-acetyltransferase" evidence="3">
    <location>
        <begin position="4"/>
        <end position="201"/>
    </location>
</feature>
<dbReference type="PROSITE" id="PS51186">
    <property type="entry name" value="GNAT"/>
    <property type="match status" value="1"/>
</dbReference>
<dbReference type="RefSeq" id="WP_100042453.1">
    <property type="nucleotide sequence ID" value="NZ_LT630003.1"/>
</dbReference>
<dbReference type="Pfam" id="PF00583">
    <property type="entry name" value="Acetyltransf_1"/>
    <property type="match status" value="1"/>
</dbReference>
<keyword evidence="5" id="KW-1185">Reference proteome</keyword>
<keyword evidence="2" id="KW-0012">Acyltransferase</keyword>
<sequence length="208" mass="23876">MDHIIIEEYQDKDFESVIALLVHSFNSKFCHRQNLSISEIKDIIYASWDLKAGDPSYLHFVAKQNQNIVGVILILCGKKEKGNKKIPVISLCKKYGVINTILLFFKMLLLDANTPNECYIEHIAVSEALRGKGIGRLLLQHAEQALLDRGYTSWSLVVAEDNSAKNLYSRLGFKEIKKIKSPLKGFFVGTCHWTFMRKNFYPELKKKH</sequence>
<accession>A0ABY1CAJ3</accession>
<evidence type="ECO:0000256" key="1">
    <source>
        <dbReference type="ARBA" id="ARBA00022679"/>
    </source>
</evidence>
<proteinExistence type="predicted"/>
<name>A0ABY1CAJ3_9FIRM</name>
<evidence type="ECO:0000313" key="4">
    <source>
        <dbReference type="EMBL" id="SET85140.1"/>
    </source>
</evidence>
<dbReference type="InterPro" id="IPR050680">
    <property type="entry name" value="YpeA/RimI_acetyltransf"/>
</dbReference>
<evidence type="ECO:0000259" key="3">
    <source>
        <dbReference type="PROSITE" id="PS51186"/>
    </source>
</evidence>
<protein>
    <submittedName>
        <fullName evidence="4">Acetyltransferase (GNAT) family protein</fullName>
    </submittedName>
</protein>
<dbReference type="InterPro" id="IPR000182">
    <property type="entry name" value="GNAT_dom"/>
</dbReference>
<gene>
    <name evidence="4" type="ORF">SAMN02745906_2419</name>
</gene>
<dbReference type="PANTHER" id="PTHR43420">
    <property type="entry name" value="ACETYLTRANSFERASE"/>
    <property type="match status" value="1"/>
</dbReference>
<evidence type="ECO:0000256" key="2">
    <source>
        <dbReference type="ARBA" id="ARBA00023315"/>
    </source>
</evidence>
<dbReference type="PANTHER" id="PTHR43420:SF44">
    <property type="entry name" value="ACETYLTRANSFERASE YPEA"/>
    <property type="match status" value="1"/>
</dbReference>
<dbReference type="SUPFAM" id="SSF55729">
    <property type="entry name" value="Acyl-CoA N-acyltransferases (Nat)"/>
    <property type="match status" value="1"/>
</dbReference>
<dbReference type="EMBL" id="LT630003">
    <property type="protein sequence ID" value="SET85140.1"/>
    <property type="molecule type" value="Genomic_DNA"/>
</dbReference>
<dbReference type="InterPro" id="IPR016181">
    <property type="entry name" value="Acyl_CoA_acyltransferase"/>
</dbReference>
<reference evidence="4 5" key="1">
    <citation type="submission" date="2016-10" db="EMBL/GenBank/DDBJ databases">
        <authorList>
            <person name="Varghese N."/>
            <person name="Submissions S."/>
        </authorList>
    </citation>
    <scope>NUCLEOTIDE SEQUENCE [LARGE SCALE GENOMIC DNA]</scope>
    <source>
        <strain evidence="4 5">ATCC 19403</strain>
    </source>
</reference>
<keyword evidence="1" id="KW-0808">Transferase</keyword>